<dbReference type="Pfam" id="PF17170">
    <property type="entry name" value="DUF5128"/>
    <property type="match status" value="1"/>
</dbReference>
<sequence length="419" mass="48717">MNTRISLIVSISVVLLMIGCKNGTEDKLVNLYKDSYKGYDKVLSSEMSEIKTIKNDLTTIPIPLDLKKKKIELDLLVDSVHFVHLETREDILLGDINRILFAEDRIVTLEIFARNIAHIFDREGNFISQLGVQGEGPNEYQEITSAGINHARREILLMDVRGRKMMYYDFDGKHLRNERMYFYANSFTVLNDSTILFKQLSQSNFHIEKLRDHMLYFSDYSCKVHHYSIPSWALRYPQMPKRYIYEDLNHKDGKALYGAFLNDTIYEISESGIISSKYYLDLGSNGLMQHMDASTNDDDRHKLTEKGYYHFDGKCLETDNGLYLKIGEFYHVYYNRSTGGFQYGGNVLYKSWFGKKMDLIQFKHPIASEGNFFISVTWPDDILRANPDPDEYVPHVADMIRKAEKDGNPILSFFTLKDF</sequence>
<dbReference type="RefSeq" id="WP_376884389.1">
    <property type="nucleotide sequence ID" value="NZ_JBHUHR010000015.1"/>
</dbReference>
<dbReference type="Proteomes" id="UP001597361">
    <property type="component" value="Unassembled WGS sequence"/>
</dbReference>
<proteinExistence type="predicted"/>
<name>A0ABW4VI43_9BACT</name>
<evidence type="ECO:0000313" key="1">
    <source>
        <dbReference type="EMBL" id="MFD2034339.1"/>
    </source>
</evidence>
<evidence type="ECO:0000313" key="2">
    <source>
        <dbReference type="Proteomes" id="UP001597361"/>
    </source>
</evidence>
<dbReference type="PROSITE" id="PS51257">
    <property type="entry name" value="PROKAR_LIPOPROTEIN"/>
    <property type="match status" value="1"/>
</dbReference>
<keyword evidence="2" id="KW-1185">Reference proteome</keyword>
<accession>A0ABW4VI43</accession>
<dbReference type="EMBL" id="JBHUHR010000015">
    <property type="protein sequence ID" value="MFD2034339.1"/>
    <property type="molecule type" value="Genomic_DNA"/>
</dbReference>
<protein>
    <submittedName>
        <fullName evidence="1">6-bladed beta-propeller</fullName>
    </submittedName>
</protein>
<organism evidence="1 2">
    <name type="scientific">Belliella marina</name>
    <dbReference type="NCBI Taxonomy" id="1644146"/>
    <lineage>
        <taxon>Bacteria</taxon>
        <taxon>Pseudomonadati</taxon>
        <taxon>Bacteroidota</taxon>
        <taxon>Cytophagia</taxon>
        <taxon>Cytophagales</taxon>
        <taxon>Cyclobacteriaceae</taxon>
        <taxon>Belliella</taxon>
    </lineage>
</organism>
<gene>
    <name evidence="1" type="ORF">ACFSKL_06030</name>
</gene>
<comment type="caution">
    <text evidence="1">The sequence shown here is derived from an EMBL/GenBank/DDBJ whole genome shotgun (WGS) entry which is preliminary data.</text>
</comment>
<reference evidence="2" key="1">
    <citation type="journal article" date="2019" name="Int. J. Syst. Evol. Microbiol.">
        <title>The Global Catalogue of Microorganisms (GCM) 10K type strain sequencing project: providing services to taxonomists for standard genome sequencing and annotation.</title>
        <authorList>
            <consortium name="The Broad Institute Genomics Platform"/>
            <consortium name="The Broad Institute Genome Sequencing Center for Infectious Disease"/>
            <person name="Wu L."/>
            <person name="Ma J."/>
        </authorList>
    </citation>
    <scope>NUCLEOTIDE SEQUENCE [LARGE SCALE GENOMIC DNA]</scope>
    <source>
        <strain evidence="2">CGMCC 1.15180</strain>
    </source>
</reference>